<dbReference type="KEGG" id="dvi:6635349"/>
<reference evidence="2 3" key="1">
    <citation type="journal article" date="2007" name="Nature">
        <title>Evolution of genes and genomes on the Drosophila phylogeny.</title>
        <authorList>
            <consortium name="Drosophila 12 Genomes Consortium"/>
            <person name="Clark A.G."/>
            <person name="Eisen M.B."/>
            <person name="Smith D.R."/>
            <person name="Bergman C.M."/>
            <person name="Oliver B."/>
            <person name="Markow T.A."/>
            <person name="Kaufman T.C."/>
            <person name="Kellis M."/>
            <person name="Gelbart W."/>
            <person name="Iyer V.N."/>
            <person name="Pollard D.A."/>
            <person name="Sackton T.B."/>
            <person name="Larracuente A.M."/>
            <person name="Singh N.D."/>
            <person name="Abad J.P."/>
            <person name="Abt D.N."/>
            <person name="Adryan B."/>
            <person name="Aguade M."/>
            <person name="Akashi H."/>
            <person name="Anderson W.W."/>
            <person name="Aquadro C.F."/>
            <person name="Ardell D.H."/>
            <person name="Arguello R."/>
            <person name="Artieri C.G."/>
            <person name="Barbash D.A."/>
            <person name="Barker D."/>
            <person name="Barsanti P."/>
            <person name="Batterham P."/>
            <person name="Batzoglou S."/>
            <person name="Begun D."/>
            <person name="Bhutkar A."/>
            <person name="Blanco E."/>
            <person name="Bosak S.A."/>
            <person name="Bradley R.K."/>
            <person name="Brand A.D."/>
            <person name="Brent M.R."/>
            <person name="Brooks A.N."/>
            <person name="Brown R.H."/>
            <person name="Butlin R.K."/>
            <person name="Caggese C."/>
            <person name="Calvi B.R."/>
            <person name="Bernardo de Carvalho A."/>
            <person name="Caspi A."/>
            <person name="Castrezana S."/>
            <person name="Celniker S.E."/>
            <person name="Chang J.L."/>
            <person name="Chapple C."/>
            <person name="Chatterji S."/>
            <person name="Chinwalla A."/>
            <person name="Civetta A."/>
            <person name="Clifton S.W."/>
            <person name="Comeron J.M."/>
            <person name="Costello J.C."/>
            <person name="Coyne J.A."/>
            <person name="Daub J."/>
            <person name="David R.G."/>
            <person name="Delcher A.L."/>
            <person name="Delehaunty K."/>
            <person name="Do C.B."/>
            <person name="Ebling H."/>
            <person name="Edwards K."/>
            <person name="Eickbush T."/>
            <person name="Evans J.D."/>
            <person name="Filipski A."/>
            <person name="Findeiss S."/>
            <person name="Freyhult E."/>
            <person name="Fulton L."/>
            <person name="Fulton R."/>
            <person name="Garcia A.C."/>
            <person name="Gardiner A."/>
            <person name="Garfield D.A."/>
            <person name="Garvin B.E."/>
            <person name="Gibson G."/>
            <person name="Gilbert D."/>
            <person name="Gnerre S."/>
            <person name="Godfrey J."/>
            <person name="Good R."/>
            <person name="Gotea V."/>
            <person name="Gravely B."/>
            <person name="Greenberg A.J."/>
            <person name="Griffiths-Jones S."/>
            <person name="Gross S."/>
            <person name="Guigo R."/>
            <person name="Gustafson E.A."/>
            <person name="Haerty W."/>
            <person name="Hahn M.W."/>
            <person name="Halligan D.L."/>
            <person name="Halpern A.L."/>
            <person name="Halter G.M."/>
            <person name="Han M.V."/>
            <person name="Heger A."/>
            <person name="Hillier L."/>
            <person name="Hinrichs A.S."/>
            <person name="Holmes I."/>
            <person name="Hoskins R.A."/>
            <person name="Hubisz M.J."/>
            <person name="Hultmark D."/>
            <person name="Huntley M.A."/>
            <person name="Jaffe D.B."/>
            <person name="Jagadeeshan S."/>
            <person name="Jeck W.R."/>
            <person name="Johnson J."/>
            <person name="Jones C.D."/>
            <person name="Jordan W.C."/>
            <person name="Karpen G.H."/>
            <person name="Kataoka E."/>
            <person name="Keightley P.D."/>
            <person name="Kheradpour P."/>
            <person name="Kirkness E.F."/>
            <person name="Koerich L.B."/>
            <person name="Kristiansen K."/>
            <person name="Kudrna D."/>
            <person name="Kulathinal R.J."/>
            <person name="Kumar S."/>
            <person name="Kwok R."/>
            <person name="Lander E."/>
            <person name="Langley C.H."/>
            <person name="Lapoint R."/>
            <person name="Lazzaro B.P."/>
            <person name="Lee S.J."/>
            <person name="Levesque L."/>
            <person name="Li R."/>
            <person name="Lin C.F."/>
            <person name="Lin M.F."/>
            <person name="Lindblad-Toh K."/>
            <person name="Llopart A."/>
            <person name="Long M."/>
            <person name="Low L."/>
            <person name="Lozovsky E."/>
            <person name="Lu J."/>
            <person name="Luo M."/>
            <person name="Machado C.A."/>
            <person name="Makalowski W."/>
            <person name="Marzo M."/>
            <person name="Matsuda M."/>
            <person name="Matzkin L."/>
            <person name="McAllister B."/>
            <person name="McBride C.S."/>
            <person name="McKernan B."/>
            <person name="McKernan K."/>
            <person name="Mendez-Lago M."/>
            <person name="Minx P."/>
            <person name="Mollenhauer M.U."/>
            <person name="Montooth K."/>
            <person name="Mount S.M."/>
            <person name="Mu X."/>
            <person name="Myers E."/>
            <person name="Negre B."/>
            <person name="Newfeld S."/>
            <person name="Nielsen R."/>
            <person name="Noor M.A."/>
            <person name="O'Grady P."/>
            <person name="Pachter L."/>
            <person name="Papaceit M."/>
            <person name="Parisi M.J."/>
            <person name="Parisi M."/>
            <person name="Parts L."/>
            <person name="Pedersen J.S."/>
            <person name="Pesole G."/>
            <person name="Phillippy A.M."/>
            <person name="Ponting C.P."/>
            <person name="Pop M."/>
            <person name="Porcelli D."/>
            <person name="Powell J.R."/>
            <person name="Prohaska S."/>
            <person name="Pruitt K."/>
            <person name="Puig M."/>
            <person name="Quesneville H."/>
            <person name="Ram K.R."/>
            <person name="Rand D."/>
            <person name="Rasmussen M.D."/>
            <person name="Reed L.K."/>
            <person name="Reenan R."/>
            <person name="Reily A."/>
            <person name="Remington K.A."/>
            <person name="Rieger T.T."/>
            <person name="Ritchie M.G."/>
            <person name="Robin C."/>
            <person name="Rogers Y.H."/>
            <person name="Rohde C."/>
            <person name="Rozas J."/>
            <person name="Rubenfield M.J."/>
            <person name="Ruiz A."/>
            <person name="Russo S."/>
            <person name="Salzberg S.L."/>
            <person name="Sanchez-Gracia A."/>
            <person name="Saranga D.J."/>
            <person name="Sato H."/>
            <person name="Schaeffer S.W."/>
            <person name="Schatz M.C."/>
            <person name="Schlenke T."/>
            <person name="Schwartz R."/>
            <person name="Segarra C."/>
            <person name="Singh R.S."/>
            <person name="Sirot L."/>
            <person name="Sirota M."/>
            <person name="Sisneros N.B."/>
            <person name="Smith C.D."/>
            <person name="Smith T.F."/>
            <person name="Spieth J."/>
            <person name="Stage D.E."/>
            <person name="Stark A."/>
            <person name="Stephan W."/>
            <person name="Strausberg R.L."/>
            <person name="Strempel S."/>
            <person name="Sturgill D."/>
            <person name="Sutton G."/>
            <person name="Sutton G.G."/>
            <person name="Tao W."/>
            <person name="Teichmann S."/>
            <person name="Tobari Y.N."/>
            <person name="Tomimura Y."/>
            <person name="Tsolas J.M."/>
            <person name="Valente V.L."/>
            <person name="Venter E."/>
            <person name="Venter J.C."/>
            <person name="Vicario S."/>
            <person name="Vieira F.G."/>
            <person name="Vilella A.J."/>
            <person name="Villasante A."/>
            <person name="Walenz B."/>
            <person name="Wang J."/>
            <person name="Wasserman M."/>
            <person name="Watts T."/>
            <person name="Wilson D."/>
            <person name="Wilson R.K."/>
            <person name="Wing R.A."/>
            <person name="Wolfner M.F."/>
            <person name="Wong A."/>
            <person name="Wong G.K."/>
            <person name="Wu C.I."/>
            <person name="Wu G."/>
            <person name="Yamamoto D."/>
            <person name="Yang H.P."/>
            <person name="Yang S.P."/>
            <person name="Yorke J.A."/>
            <person name="Yoshida K."/>
            <person name="Zdobnov E."/>
            <person name="Zhang P."/>
            <person name="Zhang Y."/>
            <person name="Zimin A.V."/>
            <person name="Baldwin J."/>
            <person name="Abdouelleil A."/>
            <person name="Abdulkadir J."/>
            <person name="Abebe A."/>
            <person name="Abera B."/>
            <person name="Abreu J."/>
            <person name="Acer S.C."/>
            <person name="Aftuck L."/>
            <person name="Alexander A."/>
            <person name="An P."/>
            <person name="Anderson E."/>
            <person name="Anderson S."/>
            <person name="Arachi H."/>
            <person name="Azer M."/>
            <person name="Bachantsang P."/>
            <person name="Barry A."/>
            <person name="Bayul T."/>
            <person name="Berlin A."/>
            <person name="Bessette D."/>
            <person name="Bloom T."/>
            <person name="Blye J."/>
            <person name="Boguslavskiy L."/>
            <person name="Bonnet C."/>
            <person name="Boukhgalter B."/>
            <person name="Bourzgui I."/>
            <person name="Brown A."/>
            <person name="Cahill P."/>
            <person name="Channer S."/>
            <person name="Cheshatsang Y."/>
            <person name="Chuda L."/>
            <person name="Citroen M."/>
            <person name="Collymore A."/>
            <person name="Cooke P."/>
            <person name="Costello M."/>
            <person name="D'Aco K."/>
            <person name="Daza R."/>
            <person name="De Haan G."/>
            <person name="DeGray S."/>
            <person name="DeMaso C."/>
            <person name="Dhargay N."/>
            <person name="Dooley K."/>
            <person name="Dooley E."/>
            <person name="Doricent M."/>
            <person name="Dorje P."/>
            <person name="Dorjee K."/>
            <person name="Dupes A."/>
            <person name="Elong R."/>
            <person name="Falk J."/>
            <person name="Farina A."/>
            <person name="Faro S."/>
            <person name="Ferguson D."/>
            <person name="Fisher S."/>
            <person name="Foley C.D."/>
            <person name="Franke A."/>
            <person name="Friedrich D."/>
            <person name="Gadbois L."/>
            <person name="Gearin G."/>
            <person name="Gearin C.R."/>
            <person name="Giannoukos G."/>
            <person name="Goode T."/>
            <person name="Graham J."/>
            <person name="Grandbois E."/>
            <person name="Grewal S."/>
            <person name="Gyaltsen K."/>
            <person name="Hafez N."/>
            <person name="Hagos B."/>
            <person name="Hall J."/>
            <person name="Henson C."/>
            <person name="Hollinger A."/>
            <person name="Honan T."/>
            <person name="Huard M.D."/>
            <person name="Hughes L."/>
            <person name="Hurhula B."/>
            <person name="Husby M.E."/>
            <person name="Kamat A."/>
            <person name="Kanga B."/>
            <person name="Kashin S."/>
            <person name="Khazanovich D."/>
            <person name="Kisner P."/>
            <person name="Lance K."/>
            <person name="Lara M."/>
            <person name="Lee W."/>
            <person name="Lennon N."/>
            <person name="Letendre F."/>
            <person name="LeVine R."/>
            <person name="Lipovsky A."/>
            <person name="Liu X."/>
            <person name="Liu J."/>
            <person name="Liu S."/>
            <person name="Lokyitsang T."/>
            <person name="Lokyitsang Y."/>
            <person name="Lubonja R."/>
            <person name="Lui A."/>
            <person name="MacDonald P."/>
            <person name="Magnisalis V."/>
            <person name="Maru K."/>
            <person name="Matthews C."/>
            <person name="McCusker W."/>
            <person name="McDonough S."/>
            <person name="Mehta T."/>
            <person name="Meldrim J."/>
            <person name="Meneus L."/>
            <person name="Mihai O."/>
            <person name="Mihalev A."/>
            <person name="Mihova T."/>
            <person name="Mittelman R."/>
            <person name="Mlenga V."/>
            <person name="Montmayeur A."/>
            <person name="Mulrain L."/>
            <person name="Navidi A."/>
            <person name="Naylor J."/>
            <person name="Negash T."/>
            <person name="Nguyen T."/>
            <person name="Nguyen N."/>
            <person name="Nicol R."/>
            <person name="Norbu C."/>
            <person name="Norbu N."/>
            <person name="Novod N."/>
            <person name="O'Neill B."/>
            <person name="Osman S."/>
            <person name="Markiewicz E."/>
            <person name="Oyono O.L."/>
            <person name="Patti C."/>
            <person name="Phunkhang P."/>
            <person name="Pierre F."/>
            <person name="Priest M."/>
            <person name="Raghuraman S."/>
            <person name="Rege F."/>
            <person name="Reyes R."/>
            <person name="Rise C."/>
            <person name="Rogov P."/>
            <person name="Ross K."/>
            <person name="Ryan E."/>
            <person name="Settipalli S."/>
            <person name="Shea T."/>
            <person name="Sherpa N."/>
            <person name="Shi L."/>
            <person name="Shih D."/>
            <person name="Sparrow T."/>
            <person name="Spaulding J."/>
            <person name="Stalker J."/>
            <person name="Stange-Thomann N."/>
            <person name="Stavropoulos S."/>
            <person name="Stone C."/>
            <person name="Strader C."/>
            <person name="Tesfaye S."/>
            <person name="Thomson T."/>
            <person name="Thoulutsang Y."/>
            <person name="Thoulutsang D."/>
            <person name="Topham K."/>
            <person name="Topping I."/>
            <person name="Tsamla T."/>
            <person name="Vassiliev H."/>
            <person name="Vo A."/>
            <person name="Wangchuk T."/>
            <person name="Wangdi T."/>
            <person name="Weiand M."/>
            <person name="Wilkinson J."/>
            <person name="Wilson A."/>
            <person name="Yadav S."/>
            <person name="Young G."/>
            <person name="Yu Q."/>
            <person name="Zembek L."/>
            <person name="Zhong D."/>
            <person name="Zimmer A."/>
            <person name="Zwirko Z."/>
            <person name="Jaffe D.B."/>
            <person name="Alvarez P."/>
            <person name="Brockman W."/>
            <person name="Butler J."/>
            <person name="Chin C."/>
            <person name="Gnerre S."/>
            <person name="Grabherr M."/>
            <person name="Kleber M."/>
            <person name="Mauceli E."/>
            <person name="MacCallum I."/>
        </authorList>
    </citation>
    <scope>NUCLEOTIDE SEQUENCE [LARGE SCALE GENOMIC DNA]</scope>
    <source>
        <strain evidence="3">Tucson 15010-1051.87</strain>
    </source>
</reference>
<dbReference type="OrthoDB" id="7869552at2759"/>
<keyword evidence="3" id="KW-1185">Reference proteome</keyword>
<evidence type="ECO:0000313" key="3">
    <source>
        <dbReference type="Proteomes" id="UP000008792"/>
    </source>
</evidence>
<dbReference type="InParanoid" id="B4MCM3"/>
<dbReference type="PhylomeDB" id="B4MCM3"/>
<name>B4MCM3_DROVI</name>
<gene>
    <name evidence="2" type="primary">Dvir\GJ19759</name>
    <name evidence="2" type="ORF">Dvir_GJ19759</name>
</gene>
<dbReference type="STRING" id="7244.B4MCM3"/>
<proteinExistence type="predicted"/>
<protein>
    <submittedName>
        <fullName evidence="2">Uncharacterized protein, isoform A</fullName>
    </submittedName>
</protein>
<dbReference type="Proteomes" id="UP000008792">
    <property type="component" value="Unassembled WGS sequence"/>
</dbReference>
<dbReference type="HOGENOM" id="CLU_031755_0_0_1"/>
<sequence length="609" mass="70035">MSRGHYAPSSIYTRRQSTDVFYNDPFKIQSYNFRYADRPVYHVQHYQRPQPPQPKPPTFETYYQNPKFITSYHEAKAAAPATSSFAEHRRRRYLHDFKCISSLPSKVNSVVVSAEPRKPDIVSVPRRQLFSSPPAAVSNIPLLRTCCNRDEYQTMRRGQSFTTIRQSTANSNVARRAGRSASVSSLREPEKNCSTCTFKVEPRRSASNCSGCAINININGLESEAELDKSLRIKIETDACLHNNTDNYKVHKSTARIGSSESFVIDKRLSKFSLPEAQVQTNSMRKCSCEQDLLLAKRLQVQLERKRMEQVCQQELQKEQQRMRLRDQERERLRQLERQRDHDRLMELEAERERQRLRGLEREAQRKREYERIRCYQEQLRQDRQLRLPMRATSLPTSVASPVIMTSHLYRPASTDRLPGMVPCFVHQSAASSSTPTARARAERLQNCTRDLTTLRCLKRQTSPLPERPQYEAPPARTLERRSSGCSNFNASVLGSGSNASLRRLSATRLNERKLLNLHVNGVPVSSSQPIHTRINNMPIRITTSQPVSEDTEFSLNKVRVRNASPAACPVHDRRRSCSSNGYRNEESAAMPYNVNINVYADNLRTMRL</sequence>
<accession>B4MCM3</accession>
<keyword evidence="1" id="KW-0175">Coiled coil</keyword>
<dbReference type="EMBL" id="CH940659">
    <property type="protein sequence ID" value="EDW71411.1"/>
    <property type="molecule type" value="Genomic_DNA"/>
</dbReference>
<evidence type="ECO:0000313" key="2">
    <source>
        <dbReference type="EMBL" id="EDW71411.1"/>
    </source>
</evidence>
<evidence type="ECO:0000256" key="1">
    <source>
        <dbReference type="SAM" id="Coils"/>
    </source>
</evidence>
<dbReference type="eggNOG" id="ENOG502TKX6">
    <property type="taxonomic scope" value="Eukaryota"/>
</dbReference>
<dbReference type="OMA" id="NFRYADK"/>
<organism evidence="2 3">
    <name type="scientific">Drosophila virilis</name>
    <name type="common">Fruit fly</name>
    <dbReference type="NCBI Taxonomy" id="7244"/>
    <lineage>
        <taxon>Eukaryota</taxon>
        <taxon>Metazoa</taxon>
        <taxon>Ecdysozoa</taxon>
        <taxon>Arthropoda</taxon>
        <taxon>Hexapoda</taxon>
        <taxon>Insecta</taxon>
        <taxon>Pterygota</taxon>
        <taxon>Neoptera</taxon>
        <taxon>Endopterygota</taxon>
        <taxon>Diptera</taxon>
        <taxon>Brachycera</taxon>
        <taxon>Muscomorpha</taxon>
        <taxon>Ephydroidea</taxon>
        <taxon>Drosophilidae</taxon>
        <taxon>Drosophila</taxon>
    </lineage>
</organism>
<feature type="coiled-coil region" evidence="1">
    <location>
        <begin position="316"/>
        <end position="370"/>
    </location>
</feature>
<dbReference type="AlphaFoldDB" id="B4MCM3"/>